<comment type="similarity">
    <text evidence="1">Belongs to the universal ribosomal protein uL15 family.</text>
</comment>
<name>A0ABR4GBL6_9EURO</name>
<evidence type="ECO:0000256" key="4">
    <source>
        <dbReference type="SAM" id="MobiDB-lite"/>
    </source>
</evidence>
<dbReference type="PANTHER" id="PTHR12934:SF11">
    <property type="entry name" value="LARGE RIBOSOMAL SUBUNIT PROTEIN UL15M"/>
    <property type="match status" value="1"/>
</dbReference>
<evidence type="ECO:0000259" key="5">
    <source>
        <dbReference type="Pfam" id="PF00828"/>
    </source>
</evidence>
<dbReference type="InterPro" id="IPR005749">
    <property type="entry name" value="Ribosomal_uL15_bac-type"/>
</dbReference>
<dbReference type="Proteomes" id="UP001610563">
    <property type="component" value="Unassembled WGS sequence"/>
</dbReference>
<dbReference type="HAMAP" id="MF_01341">
    <property type="entry name" value="Ribosomal_uL15"/>
    <property type="match status" value="1"/>
</dbReference>
<evidence type="ECO:0000256" key="1">
    <source>
        <dbReference type="ARBA" id="ARBA00007320"/>
    </source>
</evidence>
<dbReference type="SUPFAM" id="SSF52080">
    <property type="entry name" value="Ribosomal proteins L15p and L18e"/>
    <property type="match status" value="2"/>
</dbReference>
<accession>A0ABR4GBL6</accession>
<dbReference type="InterPro" id="IPR021131">
    <property type="entry name" value="Ribosomal_uL15/eL18"/>
</dbReference>
<feature type="domain" description="Large ribosomal subunit protein uL15/eL18" evidence="5">
    <location>
        <begin position="116"/>
        <end position="161"/>
    </location>
</feature>
<protein>
    <submittedName>
        <fullName evidence="6">Ribosomal protein L18e/L15P</fullName>
    </submittedName>
</protein>
<feature type="compositionally biased region" description="Basic residues" evidence="4">
    <location>
        <begin position="70"/>
        <end position="79"/>
    </location>
</feature>
<keyword evidence="3" id="KW-0687">Ribonucleoprotein</keyword>
<gene>
    <name evidence="6" type="ORF">BJX66DRAFT_300381</name>
</gene>
<feature type="domain" description="Large ribosomal subunit protein uL15/eL18" evidence="5">
    <location>
        <begin position="213"/>
        <end position="239"/>
    </location>
</feature>
<feature type="compositionally biased region" description="Acidic residues" evidence="4">
    <location>
        <begin position="193"/>
        <end position="205"/>
    </location>
</feature>
<dbReference type="InterPro" id="IPR036227">
    <property type="entry name" value="Ribosomal_uL15/eL18_sf"/>
</dbReference>
<evidence type="ECO:0000256" key="2">
    <source>
        <dbReference type="ARBA" id="ARBA00022980"/>
    </source>
</evidence>
<feature type="region of interest" description="Disordered" evidence="4">
    <location>
        <begin position="51"/>
        <end position="89"/>
    </location>
</feature>
<dbReference type="InterPro" id="IPR030878">
    <property type="entry name" value="Ribosomal_uL15"/>
</dbReference>
<reference evidence="6 7" key="1">
    <citation type="submission" date="2024-07" db="EMBL/GenBank/DDBJ databases">
        <title>Section-level genome sequencing and comparative genomics of Aspergillus sections Usti and Cavernicolus.</title>
        <authorList>
            <consortium name="Lawrence Berkeley National Laboratory"/>
            <person name="Nybo J.L."/>
            <person name="Vesth T.C."/>
            <person name="Theobald S."/>
            <person name="Frisvad J.C."/>
            <person name="Larsen T.O."/>
            <person name="Kjaerboelling I."/>
            <person name="Rothschild-Mancinelli K."/>
            <person name="Lyhne E.K."/>
            <person name="Kogle M.E."/>
            <person name="Barry K."/>
            <person name="Clum A."/>
            <person name="Na H."/>
            <person name="Ledsgaard L."/>
            <person name="Lin J."/>
            <person name="Lipzen A."/>
            <person name="Kuo A."/>
            <person name="Riley R."/>
            <person name="Mondo S."/>
            <person name="Labutti K."/>
            <person name="Haridas S."/>
            <person name="Pangalinan J."/>
            <person name="Salamov A.A."/>
            <person name="Simmons B.A."/>
            <person name="Magnuson J.K."/>
            <person name="Chen J."/>
            <person name="Drula E."/>
            <person name="Henrissat B."/>
            <person name="Wiebenga A."/>
            <person name="Lubbers R.J."/>
            <person name="Gomes A.C."/>
            <person name="Makela M.R."/>
            <person name="Stajich J."/>
            <person name="Grigoriev I.V."/>
            <person name="Mortensen U.H."/>
            <person name="De Vries R.P."/>
            <person name="Baker S.E."/>
            <person name="Andersen M.R."/>
        </authorList>
    </citation>
    <scope>NUCLEOTIDE SEQUENCE [LARGE SCALE GENOMIC DNA]</scope>
    <source>
        <strain evidence="6 7">CBS 209.92</strain>
    </source>
</reference>
<dbReference type="NCBIfam" id="TIGR01071">
    <property type="entry name" value="rplO_bact"/>
    <property type="match status" value="1"/>
</dbReference>
<dbReference type="GO" id="GO:0005840">
    <property type="term" value="C:ribosome"/>
    <property type="evidence" value="ECO:0007669"/>
    <property type="project" value="UniProtKB-KW"/>
</dbReference>
<feature type="region of interest" description="Disordered" evidence="4">
    <location>
        <begin position="159"/>
        <end position="209"/>
    </location>
</feature>
<comment type="caution">
    <text evidence="6">The sequence shown here is derived from an EMBL/GenBank/DDBJ whole genome shotgun (WGS) entry which is preliminary data.</text>
</comment>
<dbReference type="EMBL" id="JBFTWV010000029">
    <property type="protein sequence ID" value="KAL2796049.1"/>
    <property type="molecule type" value="Genomic_DNA"/>
</dbReference>
<dbReference type="Gene3D" id="3.100.10.10">
    <property type="match status" value="1"/>
</dbReference>
<proteinExistence type="inferred from homology"/>
<organism evidence="6 7">
    <name type="scientific">Aspergillus keveii</name>
    <dbReference type="NCBI Taxonomy" id="714993"/>
    <lineage>
        <taxon>Eukaryota</taxon>
        <taxon>Fungi</taxon>
        <taxon>Dikarya</taxon>
        <taxon>Ascomycota</taxon>
        <taxon>Pezizomycotina</taxon>
        <taxon>Eurotiomycetes</taxon>
        <taxon>Eurotiomycetidae</taxon>
        <taxon>Eurotiales</taxon>
        <taxon>Aspergillaceae</taxon>
        <taxon>Aspergillus</taxon>
        <taxon>Aspergillus subgen. Nidulantes</taxon>
    </lineage>
</organism>
<keyword evidence="2 6" id="KW-0689">Ribosomal protein</keyword>
<evidence type="ECO:0000256" key="3">
    <source>
        <dbReference type="ARBA" id="ARBA00023274"/>
    </source>
</evidence>
<dbReference type="Pfam" id="PF00828">
    <property type="entry name" value="Ribosomal_L27A"/>
    <property type="match status" value="2"/>
</dbReference>
<evidence type="ECO:0000313" key="6">
    <source>
        <dbReference type="EMBL" id="KAL2796049.1"/>
    </source>
</evidence>
<dbReference type="PANTHER" id="PTHR12934">
    <property type="entry name" value="50S RIBOSOMAL PROTEIN L15"/>
    <property type="match status" value="1"/>
</dbReference>
<evidence type="ECO:0000313" key="7">
    <source>
        <dbReference type="Proteomes" id="UP001610563"/>
    </source>
</evidence>
<sequence>MPPRLQILPLGLQRTLFRPVPSKFSPLSLLTTLQSQSRNAHILASLSDNPGAYNKRIRRGRGPASGKGKTSGRGHKGQKQHGSVPYGFNGGQTPEIVVHGERGFINHFTPELAITNLERIQEWIDQGRLDPTKPITIRELAKSRCIHRTKEGVKLLLNSNRPTPAIPKWKKNKTPPPKSAQGVPGSAPAPEAAEAEAEAAEVVEENTEKPSALKQPIHVVVSRASASAIAAIEAAGGFVTTRYYTKSSIRAIMQRETHPFFSAQWDAKSAPAEFNAAAGLEFSEETRGPLETERQIMQTGGFKYRLPDPTGRRDIEYYRDPAHRGYLSHLLRPLEGPSLFFVSPIERKSAAGVKKERVLHENRLW</sequence>
<keyword evidence="7" id="KW-1185">Reference proteome</keyword>